<protein>
    <submittedName>
        <fullName evidence="1">Uncharacterized protein</fullName>
    </submittedName>
</protein>
<organism evidence="1">
    <name type="scientific">bioreactor metagenome</name>
    <dbReference type="NCBI Taxonomy" id="1076179"/>
    <lineage>
        <taxon>unclassified sequences</taxon>
        <taxon>metagenomes</taxon>
        <taxon>ecological metagenomes</taxon>
    </lineage>
</organism>
<reference evidence="1" key="1">
    <citation type="submission" date="2019-08" db="EMBL/GenBank/DDBJ databases">
        <authorList>
            <person name="Kucharzyk K."/>
            <person name="Murdoch R.W."/>
            <person name="Higgins S."/>
            <person name="Loffler F."/>
        </authorList>
    </citation>
    <scope>NUCLEOTIDE SEQUENCE</scope>
</reference>
<sequence>MEKNIGKQPSDSVQRFIKRLGDELAVYPVVGRGKKLSLNLKSNDETYNFASLQETSEVMFFGIVNKTSELGHPEIGREYLEKLAVIVGGILDDTVSMFSWGVRQRNRKYFSVQTYLGHEEEWIALIKETLDRLREVEEN</sequence>
<dbReference type="EMBL" id="VSSQ01057317">
    <property type="protein sequence ID" value="MPN11123.1"/>
    <property type="molecule type" value="Genomic_DNA"/>
</dbReference>
<gene>
    <name evidence="1" type="ORF">SDC9_158424</name>
</gene>
<dbReference type="AlphaFoldDB" id="A0A645FFH2"/>
<accession>A0A645FFH2</accession>
<comment type="caution">
    <text evidence="1">The sequence shown here is derived from an EMBL/GenBank/DDBJ whole genome shotgun (WGS) entry which is preliminary data.</text>
</comment>
<name>A0A645FFH2_9ZZZZ</name>
<evidence type="ECO:0000313" key="1">
    <source>
        <dbReference type="EMBL" id="MPN11123.1"/>
    </source>
</evidence>
<proteinExistence type="predicted"/>